<dbReference type="Proteomes" id="UP000253741">
    <property type="component" value="Unassembled WGS sequence"/>
</dbReference>
<dbReference type="GO" id="GO:0055085">
    <property type="term" value="P:transmembrane transport"/>
    <property type="evidence" value="ECO:0007669"/>
    <property type="project" value="InterPro"/>
</dbReference>
<keyword evidence="12" id="KW-1185">Reference proteome</keyword>
<comment type="similarity">
    <text evidence="2">Belongs to the binding-protein-dependent transport system permease family. CysTW subfamily.</text>
</comment>
<dbReference type="CDD" id="cd06261">
    <property type="entry name" value="TM_PBP2"/>
    <property type="match status" value="1"/>
</dbReference>
<evidence type="ECO:0000313" key="12">
    <source>
        <dbReference type="Proteomes" id="UP000253741"/>
    </source>
</evidence>
<keyword evidence="7 8" id="KW-0472">Membrane</keyword>
<organism evidence="11 12">
    <name type="scientific">Streptomyces corynorhini</name>
    <dbReference type="NCBI Taxonomy" id="2282652"/>
    <lineage>
        <taxon>Bacteria</taxon>
        <taxon>Bacillati</taxon>
        <taxon>Actinomycetota</taxon>
        <taxon>Actinomycetes</taxon>
        <taxon>Kitasatosporales</taxon>
        <taxon>Streptomycetaceae</taxon>
        <taxon>Streptomyces</taxon>
    </lineage>
</organism>
<dbReference type="AlphaFoldDB" id="A0A370B0X3"/>
<keyword evidence="5 8" id="KW-0812">Transmembrane</keyword>
<dbReference type="SUPFAM" id="SSF161098">
    <property type="entry name" value="MetI-like"/>
    <property type="match status" value="1"/>
</dbReference>
<dbReference type="InterPro" id="IPR000515">
    <property type="entry name" value="MetI-like"/>
</dbReference>
<feature type="region of interest" description="Disordered" evidence="9">
    <location>
        <begin position="1"/>
        <end position="34"/>
    </location>
</feature>
<dbReference type="PROSITE" id="PS50928">
    <property type="entry name" value="ABC_TM1"/>
    <property type="match status" value="1"/>
</dbReference>
<gene>
    <name evidence="11" type="ORF">DVH02_25075</name>
</gene>
<proteinExistence type="inferred from homology"/>
<feature type="transmembrane region" description="Helical" evidence="8">
    <location>
        <begin position="139"/>
        <end position="165"/>
    </location>
</feature>
<evidence type="ECO:0000256" key="9">
    <source>
        <dbReference type="SAM" id="MobiDB-lite"/>
    </source>
</evidence>
<evidence type="ECO:0000256" key="3">
    <source>
        <dbReference type="ARBA" id="ARBA00022448"/>
    </source>
</evidence>
<feature type="transmembrane region" description="Helical" evidence="8">
    <location>
        <begin position="291"/>
        <end position="317"/>
    </location>
</feature>
<feature type="compositionally biased region" description="Basic and acidic residues" evidence="9">
    <location>
        <begin position="12"/>
        <end position="21"/>
    </location>
</feature>
<evidence type="ECO:0000256" key="2">
    <source>
        <dbReference type="ARBA" id="ARBA00007069"/>
    </source>
</evidence>
<dbReference type="EMBL" id="QQNA01000218">
    <property type="protein sequence ID" value="RDG35480.1"/>
    <property type="molecule type" value="Genomic_DNA"/>
</dbReference>
<feature type="transmembrane region" description="Helical" evidence="8">
    <location>
        <begin position="102"/>
        <end position="127"/>
    </location>
</feature>
<keyword evidence="4" id="KW-1003">Cell membrane</keyword>
<evidence type="ECO:0000256" key="6">
    <source>
        <dbReference type="ARBA" id="ARBA00022989"/>
    </source>
</evidence>
<feature type="transmembrane region" description="Helical" evidence="8">
    <location>
        <begin position="185"/>
        <end position="213"/>
    </location>
</feature>
<dbReference type="InterPro" id="IPR035906">
    <property type="entry name" value="MetI-like_sf"/>
</dbReference>
<feature type="transmembrane region" description="Helical" evidence="8">
    <location>
        <begin position="234"/>
        <end position="262"/>
    </location>
</feature>
<feature type="domain" description="ABC transmembrane type-1" evidence="10">
    <location>
        <begin position="103"/>
        <end position="310"/>
    </location>
</feature>
<evidence type="ECO:0000256" key="5">
    <source>
        <dbReference type="ARBA" id="ARBA00022692"/>
    </source>
</evidence>
<sequence length="323" mass="34235">MSAPATAPVDGPTDKTGDKTGGETGGETGDKTAGKTARKRYGVRGLLPVTPVVVFLLALFVVPLVRVFALSLHPVDANGYPLDGYSFVQYRRVFTESFFSEALWHSLGTALLVTVLCVLLGFPAAYALSRARQGVVRTLLFVAVVSPLLTSVVVRSYGWVVLFSANGAVNRVLVGLGLLDQPARLLTSYFVVVVSVVHVMLPFAILPLTTALGGIDDNLRRASRSLGAGPVRTFWKVTVPLSLPGIAVGATVVFPLAMGIYITPLLVGGANQPLAGLRVYSQITSVFDYPVAAALSLTLLVLTLLGVSALGTGFRFWERRLHG</sequence>
<name>A0A370B0X3_9ACTN</name>
<dbReference type="Pfam" id="PF00528">
    <property type="entry name" value="BPD_transp_1"/>
    <property type="match status" value="1"/>
</dbReference>
<evidence type="ECO:0000256" key="7">
    <source>
        <dbReference type="ARBA" id="ARBA00023136"/>
    </source>
</evidence>
<feature type="transmembrane region" description="Helical" evidence="8">
    <location>
        <begin position="45"/>
        <end position="69"/>
    </location>
</feature>
<comment type="caution">
    <text evidence="11">The sequence shown here is derived from an EMBL/GenBank/DDBJ whole genome shotgun (WGS) entry which is preliminary data.</text>
</comment>
<comment type="subcellular location">
    <subcellularLocation>
        <location evidence="1 8">Cell membrane</location>
        <topology evidence="1 8">Multi-pass membrane protein</topology>
    </subcellularLocation>
</comment>
<evidence type="ECO:0000256" key="8">
    <source>
        <dbReference type="RuleBase" id="RU363032"/>
    </source>
</evidence>
<dbReference type="PANTHER" id="PTHR42929">
    <property type="entry name" value="INNER MEMBRANE ABC TRANSPORTER PERMEASE PROTEIN YDCU-RELATED-RELATED"/>
    <property type="match status" value="1"/>
</dbReference>
<accession>A0A370B0X3</accession>
<evidence type="ECO:0000256" key="1">
    <source>
        <dbReference type="ARBA" id="ARBA00004651"/>
    </source>
</evidence>
<keyword evidence="6 8" id="KW-1133">Transmembrane helix</keyword>
<dbReference type="RefSeq" id="WP_114626113.1">
    <property type="nucleotide sequence ID" value="NZ_QQNA01000218.1"/>
</dbReference>
<evidence type="ECO:0000259" key="10">
    <source>
        <dbReference type="PROSITE" id="PS50928"/>
    </source>
</evidence>
<evidence type="ECO:0000313" key="11">
    <source>
        <dbReference type="EMBL" id="RDG35480.1"/>
    </source>
</evidence>
<evidence type="ECO:0000256" key="4">
    <source>
        <dbReference type="ARBA" id="ARBA00022475"/>
    </source>
</evidence>
<dbReference type="OrthoDB" id="6496035at2"/>
<reference evidence="11 12" key="1">
    <citation type="submission" date="2018-07" db="EMBL/GenBank/DDBJ databases">
        <title>Streptomyces species from bats.</title>
        <authorList>
            <person name="Dunlap C."/>
        </authorList>
    </citation>
    <scope>NUCLEOTIDE SEQUENCE [LARGE SCALE GENOMIC DNA]</scope>
    <source>
        <strain evidence="11 12">AC230</strain>
    </source>
</reference>
<protein>
    <submittedName>
        <fullName evidence="11">ABC transporter permease</fullName>
    </submittedName>
</protein>
<dbReference type="GO" id="GO:0005886">
    <property type="term" value="C:plasma membrane"/>
    <property type="evidence" value="ECO:0007669"/>
    <property type="project" value="UniProtKB-SubCell"/>
</dbReference>
<dbReference type="PANTHER" id="PTHR42929:SF5">
    <property type="entry name" value="ABC TRANSPORTER PERMEASE PROTEIN"/>
    <property type="match status" value="1"/>
</dbReference>
<dbReference type="Gene3D" id="1.10.3720.10">
    <property type="entry name" value="MetI-like"/>
    <property type="match status" value="1"/>
</dbReference>
<keyword evidence="3 8" id="KW-0813">Transport</keyword>